<name>G4TL87_SERID</name>
<dbReference type="InParanoid" id="G4TL87"/>
<sequence length="354" mass="40001">MSPAVYAALKTYVVTRLEPECGPVHVAPEDPGKVDYGDLDVVITQDAYRRVSGDEDFKTKTKELLGARHTVSNGDSFISLAIPQSQVGLQSDVKPEGQDEAETYYQVDLNMVEDDHTRERLLFFNSYGDTGLIIGLLCKSIGLTFSRKGLKIARREHTEPIENRPFILEPSVDRILKFIDLDYGHWKRGFKTRVEIFDWLISSRFATLGSLRTVSPTHLDRWMYKEFLQYIDHDAQWPEGRVAANPAVVVEEALDAFGKRDEYNALAKSIETRKAVRAKFNGTLVTEVTGREGKVIGDILKHFKLNFTSADVLAMSDEKIRETILAVQKEWDANREHMLQQAMAGMSVTGAKKE</sequence>
<accession>G4TL87</accession>
<comment type="caution">
    <text evidence="1">The sequence shown here is derived from an EMBL/GenBank/DDBJ whole genome shotgun (WGS) entry which is preliminary data.</text>
</comment>
<dbReference type="HOGENOM" id="CLU_032494_2_0_1"/>
<dbReference type="AlphaFoldDB" id="G4TL87"/>
<dbReference type="OrthoDB" id="4708870at2759"/>
<dbReference type="OMA" id="FDWRAAK"/>
<gene>
    <name evidence="1" type="ORF">PIIN_06016</name>
</gene>
<dbReference type="EMBL" id="CAFZ01000147">
    <property type="protein sequence ID" value="CCA72080.1"/>
    <property type="molecule type" value="Genomic_DNA"/>
</dbReference>
<proteinExistence type="predicted"/>
<dbReference type="STRING" id="1109443.G4TL87"/>
<dbReference type="eggNOG" id="ENOG502S1AX">
    <property type="taxonomic scope" value="Eukaryota"/>
</dbReference>
<dbReference type="Proteomes" id="UP000007148">
    <property type="component" value="Unassembled WGS sequence"/>
</dbReference>
<evidence type="ECO:0000313" key="2">
    <source>
        <dbReference type="Proteomes" id="UP000007148"/>
    </source>
</evidence>
<keyword evidence="2" id="KW-1185">Reference proteome</keyword>
<reference evidence="1 2" key="1">
    <citation type="journal article" date="2011" name="PLoS Pathog.">
        <title>Endophytic Life Strategies Decoded by Genome and Transcriptome Analyses of the Mutualistic Root Symbiont Piriformospora indica.</title>
        <authorList>
            <person name="Zuccaro A."/>
            <person name="Lahrmann U."/>
            <person name="Guldener U."/>
            <person name="Langen G."/>
            <person name="Pfiffi S."/>
            <person name="Biedenkopf D."/>
            <person name="Wong P."/>
            <person name="Samans B."/>
            <person name="Grimm C."/>
            <person name="Basiewicz M."/>
            <person name="Murat C."/>
            <person name="Martin F."/>
            <person name="Kogel K.H."/>
        </authorList>
    </citation>
    <scope>NUCLEOTIDE SEQUENCE [LARGE SCALE GENOMIC DNA]</scope>
    <source>
        <strain evidence="1 2">DSM 11827</strain>
    </source>
</reference>
<evidence type="ECO:0000313" key="1">
    <source>
        <dbReference type="EMBL" id="CCA72080.1"/>
    </source>
</evidence>
<organism evidence="1 2">
    <name type="scientific">Serendipita indica (strain DSM 11827)</name>
    <name type="common">Root endophyte fungus</name>
    <name type="synonym">Piriformospora indica</name>
    <dbReference type="NCBI Taxonomy" id="1109443"/>
    <lineage>
        <taxon>Eukaryota</taxon>
        <taxon>Fungi</taxon>
        <taxon>Dikarya</taxon>
        <taxon>Basidiomycota</taxon>
        <taxon>Agaricomycotina</taxon>
        <taxon>Agaricomycetes</taxon>
        <taxon>Sebacinales</taxon>
        <taxon>Serendipitaceae</taxon>
        <taxon>Serendipita</taxon>
    </lineage>
</organism>
<protein>
    <submittedName>
        <fullName evidence="1">Uncharacterized protein</fullName>
    </submittedName>
</protein>